<dbReference type="PANTHER" id="PTHR30605:SF0">
    <property type="entry name" value="ANHYDRO-N-ACETYLMURAMIC ACID KINASE"/>
    <property type="match status" value="1"/>
</dbReference>
<dbReference type="RefSeq" id="WP_189628935.1">
    <property type="nucleotide sequence ID" value="NZ_BNAG01000001.1"/>
</dbReference>
<dbReference type="Proteomes" id="UP000658258">
    <property type="component" value="Unassembled WGS sequence"/>
</dbReference>
<protein>
    <submittedName>
        <fullName evidence="1">Anhydro-N-acetylmuramic acid kinase</fullName>
    </submittedName>
</protein>
<evidence type="ECO:0000313" key="2">
    <source>
        <dbReference type="Proteomes" id="UP000658258"/>
    </source>
</evidence>
<keyword evidence="1" id="KW-0808">Transferase</keyword>
<dbReference type="EMBL" id="BNAG01000001">
    <property type="protein sequence ID" value="GHE55977.1"/>
    <property type="molecule type" value="Genomic_DNA"/>
</dbReference>
<dbReference type="Gene3D" id="3.30.420.40">
    <property type="match status" value="2"/>
</dbReference>
<sequence length="355" mass="39341">MKNYYRIIGTMSGTSLDGLDMALATFERENPESAWSFSIEKTQTVPYSKELKEALKHAISYSSDQIIRLDWQLGEFMAMAIQRFKYGVGPVDFVASHGHTIFHQPDKGVTLQIGSAQKIQVITGLPVVNNFRQADVKAGGQGAPLVPIGDRDLFGDFDSALNLGGIANISFDYQGQRIAYDICPFNMALNELASQLGHEFDYAGRMAASGTVNSSLLERLNQIEYLKKPWPKSLGLEDYRAFWKPELDHSDVRIEDKLATCVIHAVEQIGAALNQFDKKRVLITGGGTYNRHFIESLQQYCSNCEIVIPEKTVIEFKEALVFAYLGLLRVEGQPNCLASVTGARNDVLGGDLIGF</sequence>
<proteinExistence type="predicted"/>
<dbReference type="Pfam" id="PF03702">
    <property type="entry name" value="AnmK"/>
    <property type="match status" value="1"/>
</dbReference>
<organism evidence="1 2">
    <name type="scientific">Roseivirga thermotolerans</name>
    <dbReference type="NCBI Taxonomy" id="1758176"/>
    <lineage>
        <taxon>Bacteria</taxon>
        <taxon>Pseudomonadati</taxon>
        <taxon>Bacteroidota</taxon>
        <taxon>Cytophagia</taxon>
        <taxon>Cytophagales</taxon>
        <taxon>Roseivirgaceae</taxon>
        <taxon>Roseivirga</taxon>
    </lineage>
</organism>
<dbReference type="PANTHER" id="PTHR30605">
    <property type="entry name" value="ANHYDRO-N-ACETYLMURAMIC ACID KINASE"/>
    <property type="match status" value="1"/>
</dbReference>
<name>A0ABQ3I497_9BACT</name>
<evidence type="ECO:0000313" key="1">
    <source>
        <dbReference type="EMBL" id="GHE55977.1"/>
    </source>
</evidence>
<accession>A0ABQ3I497</accession>
<dbReference type="InterPro" id="IPR043129">
    <property type="entry name" value="ATPase_NBD"/>
</dbReference>
<dbReference type="SUPFAM" id="SSF53067">
    <property type="entry name" value="Actin-like ATPase domain"/>
    <property type="match status" value="1"/>
</dbReference>
<keyword evidence="2" id="KW-1185">Reference proteome</keyword>
<dbReference type="InterPro" id="IPR005338">
    <property type="entry name" value="Anhydro_N_Ac-Mur_kinase"/>
</dbReference>
<gene>
    <name evidence="1" type="ORF">GCM10011340_08480</name>
</gene>
<dbReference type="GO" id="GO:0016301">
    <property type="term" value="F:kinase activity"/>
    <property type="evidence" value="ECO:0007669"/>
    <property type="project" value="UniProtKB-KW"/>
</dbReference>
<reference evidence="2" key="1">
    <citation type="journal article" date="2019" name="Int. J. Syst. Evol. Microbiol.">
        <title>The Global Catalogue of Microorganisms (GCM) 10K type strain sequencing project: providing services to taxonomists for standard genome sequencing and annotation.</title>
        <authorList>
            <consortium name="The Broad Institute Genomics Platform"/>
            <consortium name="The Broad Institute Genome Sequencing Center for Infectious Disease"/>
            <person name="Wu L."/>
            <person name="Ma J."/>
        </authorList>
    </citation>
    <scope>NUCLEOTIDE SEQUENCE [LARGE SCALE GENOMIC DNA]</scope>
    <source>
        <strain evidence="2">CGMCC 1.15111</strain>
    </source>
</reference>
<comment type="caution">
    <text evidence="1">The sequence shown here is derived from an EMBL/GenBank/DDBJ whole genome shotgun (WGS) entry which is preliminary data.</text>
</comment>
<keyword evidence="1" id="KW-0418">Kinase</keyword>